<evidence type="ECO:0008006" key="4">
    <source>
        <dbReference type="Google" id="ProtNLM"/>
    </source>
</evidence>
<evidence type="ECO:0000313" key="2">
    <source>
        <dbReference type="EMBL" id="GMA18636.1"/>
    </source>
</evidence>
<gene>
    <name evidence="2" type="ORF">GCM10025862_06570</name>
</gene>
<accession>A0ABQ6HJF9</accession>
<sequence>MTRTRKLLAALGVAATVPYLTLKLAWLLGSRVGLLDPEFGTRTSMVVANTLTAGLELAAAVLAVAFVARWGRRLPAWLVLLPMCLGTGFLAEILVIVPLQLLIGGAGGAAARSAGPQPIADWVFVMVYGCFCVLGVALLAGFACYAWERWGPVLGARLGAVPPAPATGRRPALLVAALLVVVTAVETAIGWDPAMAANLIGRAALTLLGALALVALAERRPRGLRVLLPVAAAWAAGGAMVAWGAYEAILLTVPNDLAPAPASAWDVLPSVVRLVLGLAVVRTVLSQAARGGQPSSVTRPRRALISLRRDFAANLRD</sequence>
<feature type="transmembrane region" description="Helical" evidence="1">
    <location>
        <begin position="46"/>
        <end position="67"/>
    </location>
</feature>
<feature type="transmembrane region" description="Helical" evidence="1">
    <location>
        <begin position="197"/>
        <end position="217"/>
    </location>
</feature>
<evidence type="ECO:0000256" key="1">
    <source>
        <dbReference type="SAM" id="Phobius"/>
    </source>
</evidence>
<keyword evidence="1" id="KW-0812">Transmembrane</keyword>
<dbReference type="Proteomes" id="UP001157109">
    <property type="component" value="Unassembled WGS sequence"/>
</dbReference>
<feature type="transmembrane region" description="Helical" evidence="1">
    <location>
        <begin position="123"/>
        <end position="147"/>
    </location>
</feature>
<feature type="transmembrane region" description="Helical" evidence="1">
    <location>
        <begin position="226"/>
        <end position="246"/>
    </location>
</feature>
<proteinExistence type="predicted"/>
<reference evidence="3" key="1">
    <citation type="journal article" date="2019" name="Int. J. Syst. Evol. Microbiol.">
        <title>The Global Catalogue of Microorganisms (GCM) 10K type strain sequencing project: providing services to taxonomists for standard genome sequencing and annotation.</title>
        <authorList>
            <consortium name="The Broad Institute Genomics Platform"/>
            <consortium name="The Broad Institute Genome Sequencing Center for Infectious Disease"/>
            <person name="Wu L."/>
            <person name="Ma J."/>
        </authorList>
    </citation>
    <scope>NUCLEOTIDE SEQUENCE [LARGE SCALE GENOMIC DNA]</scope>
    <source>
        <strain evidence="3">NBRC 105830</strain>
    </source>
</reference>
<feature type="transmembrane region" description="Helical" evidence="1">
    <location>
        <begin position="172"/>
        <end position="191"/>
    </location>
</feature>
<keyword evidence="3" id="KW-1185">Reference proteome</keyword>
<keyword evidence="1" id="KW-0472">Membrane</keyword>
<name>A0ABQ6HJF9_9MICO</name>
<organism evidence="2 3">
    <name type="scientific">Arsenicicoccus piscis</name>
    <dbReference type="NCBI Taxonomy" id="673954"/>
    <lineage>
        <taxon>Bacteria</taxon>
        <taxon>Bacillati</taxon>
        <taxon>Actinomycetota</taxon>
        <taxon>Actinomycetes</taxon>
        <taxon>Micrococcales</taxon>
        <taxon>Intrasporangiaceae</taxon>
        <taxon>Arsenicicoccus</taxon>
    </lineage>
</organism>
<comment type="caution">
    <text evidence="2">The sequence shown here is derived from an EMBL/GenBank/DDBJ whole genome shotgun (WGS) entry which is preliminary data.</text>
</comment>
<feature type="transmembrane region" description="Helical" evidence="1">
    <location>
        <begin position="7"/>
        <end position="26"/>
    </location>
</feature>
<protein>
    <recommendedName>
        <fullName evidence="4">LigA protein</fullName>
    </recommendedName>
</protein>
<dbReference type="EMBL" id="BSUJ01000001">
    <property type="protein sequence ID" value="GMA18636.1"/>
    <property type="molecule type" value="Genomic_DNA"/>
</dbReference>
<dbReference type="RefSeq" id="WP_241444412.1">
    <property type="nucleotide sequence ID" value="NZ_BSUJ01000001.1"/>
</dbReference>
<evidence type="ECO:0000313" key="3">
    <source>
        <dbReference type="Proteomes" id="UP001157109"/>
    </source>
</evidence>
<keyword evidence="1" id="KW-1133">Transmembrane helix</keyword>
<feature type="transmembrane region" description="Helical" evidence="1">
    <location>
        <begin position="79"/>
        <end position="103"/>
    </location>
</feature>